<keyword evidence="3" id="KW-0032">Aminotransferase</keyword>
<dbReference type="OrthoDB" id="272985at2"/>
<gene>
    <name evidence="3" type="ORF">ACMU_01845</name>
</gene>
<dbReference type="Pfam" id="PF19798">
    <property type="entry name" value="Sulfotransfer_5"/>
    <property type="match status" value="1"/>
</dbReference>
<comment type="similarity">
    <text evidence="1">Belongs to the class-IV pyridoxal-phosphate-dependent aminotransferase family.</text>
</comment>
<dbReference type="SUPFAM" id="SSF52540">
    <property type="entry name" value="P-loop containing nucleoside triphosphate hydrolases"/>
    <property type="match status" value="1"/>
</dbReference>
<sequence length="240" mass="26368">MRIAMWSGPRNISTAMMYAFAARGDSAVWDEPFYAAYLTETGLHHPMHQEIIDDGECDPSRVAATCLGPVPGGKPLFYQKHMCQHMLPNVPRDWMAECQNVFLIRHPARVIASFAQKYENPTLQDIGFALQGELFDHVTHLTGQNPLVLDSVDIRANPAGIIQRLCDKLGIAFVPSMLSWPAGGHPDDGVWAPVWYGAVHQSTGFAAPEGPLPSLTGPLADLCAQALPVYERLREHALTS</sequence>
<dbReference type="EMBL" id="JFKE01000001">
    <property type="protein sequence ID" value="KAJ57263.1"/>
    <property type="molecule type" value="Genomic_DNA"/>
</dbReference>
<evidence type="ECO:0000256" key="1">
    <source>
        <dbReference type="ARBA" id="ARBA00009320"/>
    </source>
</evidence>
<keyword evidence="2" id="KW-0028">Amino-acid biosynthesis</keyword>
<evidence type="ECO:0000313" key="3">
    <source>
        <dbReference type="EMBL" id="KAJ57263.1"/>
    </source>
</evidence>
<dbReference type="GO" id="GO:0009082">
    <property type="term" value="P:branched-chain amino acid biosynthetic process"/>
    <property type="evidence" value="ECO:0007669"/>
    <property type="project" value="UniProtKB-KW"/>
</dbReference>
<dbReference type="RefSeq" id="WP_035255547.1">
    <property type="nucleotide sequence ID" value="NZ_JFKE01000001.1"/>
</dbReference>
<dbReference type="InterPro" id="IPR027417">
    <property type="entry name" value="P-loop_NTPase"/>
</dbReference>
<organism evidence="3 4">
    <name type="scientific">Actibacterium mucosum KCTC 23349</name>
    <dbReference type="NCBI Taxonomy" id="1454373"/>
    <lineage>
        <taxon>Bacteria</taxon>
        <taxon>Pseudomonadati</taxon>
        <taxon>Pseudomonadota</taxon>
        <taxon>Alphaproteobacteria</taxon>
        <taxon>Rhodobacterales</taxon>
        <taxon>Roseobacteraceae</taxon>
        <taxon>Actibacterium</taxon>
    </lineage>
</organism>
<protein>
    <submittedName>
        <fullName evidence="3">Branched-chain amino acid aminotransferase</fullName>
    </submittedName>
</protein>
<dbReference type="InterPro" id="IPR050571">
    <property type="entry name" value="Class-IV_PLP-Dep_Aminotrnsfr"/>
</dbReference>
<dbReference type="GO" id="GO:0008483">
    <property type="term" value="F:transaminase activity"/>
    <property type="evidence" value="ECO:0007669"/>
    <property type="project" value="UniProtKB-KW"/>
</dbReference>
<keyword evidence="2" id="KW-0100">Branched-chain amino acid biosynthesis</keyword>
<comment type="caution">
    <text evidence="3">The sequence shown here is derived from an EMBL/GenBank/DDBJ whole genome shotgun (WGS) entry which is preliminary data.</text>
</comment>
<name>A0A037ZNY0_9RHOB</name>
<dbReference type="STRING" id="1454373.ACMU_01845"/>
<reference evidence="3 4" key="1">
    <citation type="submission" date="2014-03" db="EMBL/GenBank/DDBJ databases">
        <title>Draft Genome Sequence of Actibacterium mucosum KCTC 23349, a Marine Alphaproteobacterium with Complex Ionic Requirements Isolated from Mediterranean Seawater at Malvarrosa Beach, Valencia, Spain.</title>
        <authorList>
            <person name="Arahal D.R."/>
            <person name="Shao Z."/>
            <person name="Lai Q."/>
            <person name="Pujalte M.J."/>
        </authorList>
    </citation>
    <scope>NUCLEOTIDE SEQUENCE [LARGE SCALE GENOMIC DNA]</scope>
    <source>
        <strain evidence="3 4">KCTC 23349</strain>
    </source>
</reference>
<dbReference type="AlphaFoldDB" id="A0A037ZNY0"/>
<dbReference type="Gene3D" id="3.40.50.300">
    <property type="entry name" value="P-loop containing nucleotide triphosphate hydrolases"/>
    <property type="match status" value="1"/>
</dbReference>
<proteinExistence type="inferred from homology"/>
<evidence type="ECO:0000256" key="2">
    <source>
        <dbReference type="ARBA" id="ARBA00023304"/>
    </source>
</evidence>
<dbReference type="PANTHER" id="PTHR42743">
    <property type="entry name" value="AMINO-ACID AMINOTRANSFERASE"/>
    <property type="match status" value="1"/>
</dbReference>
<keyword evidence="3" id="KW-0808">Transferase</keyword>
<evidence type="ECO:0000313" key="4">
    <source>
        <dbReference type="Proteomes" id="UP000026249"/>
    </source>
</evidence>
<dbReference type="Proteomes" id="UP000026249">
    <property type="component" value="Unassembled WGS sequence"/>
</dbReference>
<keyword evidence="4" id="KW-1185">Reference proteome</keyword>
<dbReference type="PANTHER" id="PTHR42743:SF11">
    <property type="entry name" value="AMINODEOXYCHORISMATE LYASE"/>
    <property type="match status" value="1"/>
</dbReference>
<accession>A0A037ZNY0</accession>